<sequence>MVSRVVNLGLRGLEFLFTLIVMALIGAMIAQASSGNPATVNYNIFVAVFGMLSLFYLIPAAFNDSFQGHALIPTALDLLNSLFFFAGATALAAGLGVHSCSNSEAQAATAFLYFAWACWTASAVFSFLGARGSGVNMRAPGIRKGRPVMSQV</sequence>
<dbReference type="GO" id="GO:0032126">
    <property type="term" value="C:eisosome"/>
    <property type="evidence" value="ECO:0007669"/>
    <property type="project" value="TreeGrafter"/>
</dbReference>
<dbReference type="GeneID" id="28731867"/>
<feature type="transmembrane region" description="Helical" evidence="5">
    <location>
        <begin position="110"/>
        <end position="130"/>
    </location>
</feature>
<organism evidence="7 8">
    <name type="scientific">Cyphellophora attinorum</name>
    <dbReference type="NCBI Taxonomy" id="1664694"/>
    <lineage>
        <taxon>Eukaryota</taxon>
        <taxon>Fungi</taxon>
        <taxon>Dikarya</taxon>
        <taxon>Ascomycota</taxon>
        <taxon>Pezizomycotina</taxon>
        <taxon>Eurotiomycetes</taxon>
        <taxon>Chaetothyriomycetidae</taxon>
        <taxon>Chaetothyriales</taxon>
        <taxon>Cyphellophoraceae</taxon>
        <taxon>Cyphellophora</taxon>
    </lineage>
</organism>
<dbReference type="InterPro" id="IPR052649">
    <property type="entry name" value="NCE102-like"/>
</dbReference>
<evidence type="ECO:0000313" key="8">
    <source>
        <dbReference type="Proteomes" id="UP000038010"/>
    </source>
</evidence>
<dbReference type="GO" id="GO:0072659">
    <property type="term" value="P:protein localization to plasma membrane"/>
    <property type="evidence" value="ECO:0007669"/>
    <property type="project" value="TreeGrafter"/>
</dbReference>
<feature type="transmembrane region" description="Helical" evidence="5">
    <location>
        <begin position="74"/>
        <end position="98"/>
    </location>
</feature>
<keyword evidence="4 5" id="KW-0472">Membrane</keyword>
<dbReference type="AlphaFoldDB" id="A0A0N0NIS4"/>
<feature type="transmembrane region" description="Helical" evidence="5">
    <location>
        <begin position="12"/>
        <end position="30"/>
    </location>
</feature>
<keyword evidence="3 5" id="KW-1133">Transmembrane helix</keyword>
<comment type="caution">
    <text evidence="7">The sequence shown here is derived from an EMBL/GenBank/DDBJ whole genome shotgun (WGS) entry which is preliminary data.</text>
</comment>
<name>A0A0N0NIS4_9EURO</name>
<dbReference type="GO" id="GO:0070941">
    <property type="term" value="P:eisosome assembly"/>
    <property type="evidence" value="ECO:0007669"/>
    <property type="project" value="TreeGrafter"/>
</dbReference>
<dbReference type="EMBL" id="LFJN01000036">
    <property type="protein sequence ID" value="KPI35789.1"/>
    <property type="molecule type" value="Genomic_DNA"/>
</dbReference>
<evidence type="ECO:0000259" key="6">
    <source>
        <dbReference type="Pfam" id="PF01284"/>
    </source>
</evidence>
<evidence type="ECO:0000256" key="2">
    <source>
        <dbReference type="ARBA" id="ARBA00022692"/>
    </source>
</evidence>
<evidence type="ECO:0000256" key="3">
    <source>
        <dbReference type="ARBA" id="ARBA00022989"/>
    </source>
</evidence>
<comment type="subcellular location">
    <subcellularLocation>
        <location evidence="1">Membrane</location>
        <topology evidence="1">Multi-pass membrane protein</topology>
    </subcellularLocation>
</comment>
<keyword evidence="2 5" id="KW-0812">Transmembrane</keyword>
<dbReference type="GO" id="GO:0005886">
    <property type="term" value="C:plasma membrane"/>
    <property type="evidence" value="ECO:0007669"/>
    <property type="project" value="TreeGrafter"/>
</dbReference>
<feature type="domain" description="MARVEL" evidence="6">
    <location>
        <begin position="7"/>
        <end position="125"/>
    </location>
</feature>
<gene>
    <name evidence="7" type="ORF">AB675_11164</name>
</gene>
<protein>
    <recommendedName>
        <fullName evidence="6">MARVEL domain-containing protein</fullName>
    </recommendedName>
</protein>
<dbReference type="InterPro" id="IPR008253">
    <property type="entry name" value="Marvel"/>
</dbReference>
<dbReference type="Proteomes" id="UP000038010">
    <property type="component" value="Unassembled WGS sequence"/>
</dbReference>
<evidence type="ECO:0000256" key="5">
    <source>
        <dbReference type="SAM" id="Phobius"/>
    </source>
</evidence>
<evidence type="ECO:0000256" key="1">
    <source>
        <dbReference type="ARBA" id="ARBA00004141"/>
    </source>
</evidence>
<dbReference type="VEuPathDB" id="FungiDB:AB675_11164"/>
<dbReference type="STRING" id="1664694.A0A0N0NIS4"/>
<dbReference type="PANTHER" id="PTHR28165">
    <property type="entry name" value="NON-CLASSICAL EXPORT PROTEIN 2-RELATED"/>
    <property type="match status" value="1"/>
</dbReference>
<evidence type="ECO:0000256" key="4">
    <source>
        <dbReference type="ARBA" id="ARBA00023136"/>
    </source>
</evidence>
<dbReference type="PANTHER" id="PTHR28165:SF1">
    <property type="entry name" value="NON-CLASSICAL EXPORT PROTEIN 2-RELATED"/>
    <property type="match status" value="1"/>
</dbReference>
<feature type="transmembrane region" description="Helical" evidence="5">
    <location>
        <begin position="42"/>
        <end position="62"/>
    </location>
</feature>
<dbReference type="OrthoDB" id="5423111at2759"/>
<reference evidence="7 8" key="1">
    <citation type="submission" date="2015-06" db="EMBL/GenBank/DDBJ databases">
        <title>Draft genome of the ant-associated black yeast Phialophora attae CBS 131958.</title>
        <authorList>
            <person name="Moreno L.F."/>
            <person name="Stielow B.J."/>
            <person name="de Hoog S."/>
            <person name="Vicente V.A."/>
            <person name="Weiss V.A."/>
            <person name="de Vries M."/>
            <person name="Cruz L.M."/>
            <person name="Souza E.M."/>
        </authorList>
    </citation>
    <scope>NUCLEOTIDE SEQUENCE [LARGE SCALE GENOMIC DNA]</scope>
    <source>
        <strain evidence="7 8">CBS 131958</strain>
    </source>
</reference>
<dbReference type="Pfam" id="PF01284">
    <property type="entry name" value="MARVEL"/>
    <property type="match status" value="1"/>
</dbReference>
<keyword evidence="8" id="KW-1185">Reference proteome</keyword>
<proteinExistence type="predicted"/>
<accession>A0A0N0NIS4</accession>
<evidence type="ECO:0000313" key="7">
    <source>
        <dbReference type="EMBL" id="KPI35789.1"/>
    </source>
</evidence>
<dbReference type="RefSeq" id="XP_017995752.1">
    <property type="nucleotide sequence ID" value="XM_018139987.1"/>
</dbReference>